<dbReference type="InterPro" id="IPR017438">
    <property type="entry name" value="ATP-NAD_kinase_N"/>
</dbReference>
<dbReference type="Gene3D" id="3.40.50.10330">
    <property type="entry name" value="Probable inorganic polyphosphate/atp-NAD kinase, domain 1"/>
    <property type="match status" value="1"/>
</dbReference>
<dbReference type="Proteomes" id="UP000774326">
    <property type="component" value="Unassembled WGS sequence"/>
</dbReference>
<organism evidence="2 3">
    <name type="scientific">Wickerhamomyces pijperi</name>
    <name type="common">Yeast</name>
    <name type="synonym">Pichia pijperi</name>
    <dbReference type="NCBI Taxonomy" id="599730"/>
    <lineage>
        <taxon>Eukaryota</taxon>
        <taxon>Fungi</taxon>
        <taxon>Dikarya</taxon>
        <taxon>Ascomycota</taxon>
        <taxon>Saccharomycotina</taxon>
        <taxon>Saccharomycetes</taxon>
        <taxon>Phaffomycetales</taxon>
        <taxon>Wickerhamomycetaceae</taxon>
        <taxon>Wickerhamomyces</taxon>
    </lineage>
</organism>
<evidence type="ECO:0000259" key="1">
    <source>
        <dbReference type="PROSITE" id="PS50146"/>
    </source>
</evidence>
<dbReference type="PANTHER" id="PTHR12358:SF108">
    <property type="entry name" value="DAGKC DOMAIN-CONTAINING PROTEIN"/>
    <property type="match status" value="1"/>
</dbReference>
<accession>A0A9P8TJT5</accession>
<keyword evidence="3" id="KW-1185">Reference proteome</keyword>
<dbReference type="PROSITE" id="PS50146">
    <property type="entry name" value="DAGK"/>
    <property type="match status" value="1"/>
</dbReference>
<comment type="caution">
    <text evidence="2">The sequence shown here is derived from an EMBL/GenBank/DDBJ whole genome shotgun (WGS) entry which is preliminary data.</text>
</comment>
<evidence type="ECO:0000313" key="2">
    <source>
        <dbReference type="EMBL" id="KAH3682173.1"/>
    </source>
</evidence>
<dbReference type="GO" id="GO:0005737">
    <property type="term" value="C:cytoplasm"/>
    <property type="evidence" value="ECO:0007669"/>
    <property type="project" value="TreeGrafter"/>
</dbReference>
<protein>
    <recommendedName>
        <fullName evidence="1">DAGKc domain-containing protein</fullName>
    </recommendedName>
</protein>
<dbReference type="InterPro" id="IPR001206">
    <property type="entry name" value="Diacylglycerol_kinase_cat_dom"/>
</dbReference>
<dbReference type="PANTHER" id="PTHR12358">
    <property type="entry name" value="SPHINGOSINE KINASE"/>
    <property type="match status" value="1"/>
</dbReference>
<dbReference type="OrthoDB" id="3853857at2759"/>
<proteinExistence type="predicted"/>
<dbReference type="GO" id="GO:0046512">
    <property type="term" value="P:sphingosine biosynthetic process"/>
    <property type="evidence" value="ECO:0007669"/>
    <property type="project" value="TreeGrafter"/>
</dbReference>
<dbReference type="EMBL" id="JAEUBG010003889">
    <property type="protein sequence ID" value="KAH3682173.1"/>
    <property type="molecule type" value="Genomic_DNA"/>
</dbReference>
<name>A0A9P8TJT5_WICPI</name>
<dbReference type="GO" id="GO:0001727">
    <property type="term" value="F:lipid kinase activity"/>
    <property type="evidence" value="ECO:0007669"/>
    <property type="project" value="TreeGrafter"/>
</dbReference>
<evidence type="ECO:0000313" key="3">
    <source>
        <dbReference type="Proteomes" id="UP000774326"/>
    </source>
</evidence>
<reference evidence="2" key="2">
    <citation type="submission" date="2021-01" db="EMBL/GenBank/DDBJ databases">
        <authorList>
            <person name="Schikora-Tamarit M.A."/>
        </authorList>
    </citation>
    <scope>NUCLEOTIDE SEQUENCE</scope>
    <source>
        <strain evidence="2">CBS2887</strain>
    </source>
</reference>
<dbReference type="InterPro" id="IPR016064">
    <property type="entry name" value="NAD/diacylglycerol_kinase_sf"/>
</dbReference>
<dbReference type="InterPro" id="IPR050187">
    <property type="entry name" value="Lipid_Phosphate_FormReg"/>
</dbReference>
<dbReference type="GO" id="GO:0016020">
    <property type="term" value="C:membrane"/>
    <property type="evidence" value="ECO:0007669"/>
    <property type="project" value="TreeGrafter"/>
</dbReference>
<dbReference type="SUPFAM" id="SSF111331">
    <property type="entry name" value="NAD kinase/diacylglycerol kinase-like"/>
    <property type="match status" value="1"/>
</dbReference>
<dbReference type="AlphaFoldDB" id="A0A9P8TJT5"/>
<gene>
    <name evidence="2" type="ORF">WICPIJ_006870</name>
</gene>
<dbReference type="Pfam" id="PF00781">
    <property type="entry name" value="DAGK_cat"/>
    <property type="match status" value="1"/>
</dbReference>
<feature type="domain" description="DAGKc" evidence="1">
    <location>
        <begin position="85"/>
        <end position="226"/>
    </location>
</feature>
<dbReference type="Gene3D" id="2.60.200.40">
    <property type="match status" value="1"/>
</dbReference>
<reference evidence="2" key="1">
    <citation type="journal article" date="2021" name="Open Biol.">
        <title>Shared evolutionary footprints suggest mitochondrial oxidative damage underlies multiple complex I losses in fungi.</title>
        <authorList>
            <person name="Schikora-Tamarit M.A."/>
            <person name="Marcet-Houben M."/>
            <person name="Nosek J."/>
            <person name="Gabaldon T."/>
        </authorList>
    </citation>
    <scope>NUCLEOTIDE SEQUENCE</scope>
    <source>
        <strain evidence="2">CBS2887</strain>
    </source>
</reference>
<sequence length="421" mass="47064">MSDSMPPPPPPEGPQLSNLFQFQGTINGKEVDINYQVEHTIDSNGNFFNYKLFKNKPIEGDEEKQQQQQQPLTVLDHIPEHLKVSPTQDVLIIDSVNSGIGRENRDFFNVVMKPVLEDLQVTGYKYLVTENAQSVVNFAKSEIVKPNTTVVLFSGDTSVFEIINTVLANKEQSEKCQVNFVFVPLGTGNANAYSAGFANELVALTKLFADKISHLPIYKANLPTDATCKTQTINDHAFYFTVVVSWGIHSDIIIEADSPELKPYGVHRFQMAFQKIFQRPKIEYLSELYNADKVFVSSGNNVYTTILALPLVESKYMISPASEITENKLHLLNLPDQFSADRQELAKVLFAPYQQGAHVQHPLVFYEDVGELGVSLKFQQDGEVNICVDGAIVNIPDAKGKEVKVEILEDQSRFKFGVIGV</sequence>